<sequence>MDPRNAHGTTDIETGRIRPGPYGLDMFAKEVDHVKEDMKSLEKLYCSVREINEDVKIAQNAMTMRDLRDRMNTDRITFSSRLSGSIRNLMSLFGLMRPRREGPNGNRAQATHREQVFRNHAREGNSRSHRQFNRERSPRESPPPRHAGPRPWPVLDKVAEIRAARHHDGDSPSLMSPHCILLGIATPSGGGAAGGGTICWPEQRRRTASPRREFFLRGCGGGGRGGKWGLNDYEKETRKQAHIAIAVALVIIISIIVSLLKVENQVFFFFF</sequence>
<keyword evidence="2" id="KW-1133">Transmembrane helix</keyword>
<reference evidence="3 4" key="1">
    <citation type="journal article" date="2021" name="Comput. Struct. Biotechnol. J.">
        <title>De novo genome assembly of the potent medicinal plant Rehmannia glutinosa using nanopore technology.</title>
        <authorList>
            <person name="Ma L."/>
            <person name="Dong C."/>
            <person name="Song C."/>
            <person name="Wang X."/>
            <person name="Zheng X."/>
            <person name="Niu Y."/>
            <person name="Chen S."/>
            <person name="Feng W."/>
        </authorList>
    </citation>
    <scope>NUCLEOTIDE SEQUENCE [LARGE SCALE GENOMIC DNA]</scope>
    <source>
        <strain evidence="3">DH-2019</strain>
    </source>
</reference>
<comment type="caution">
    <text evidence="3">The sequence shown here is derived from an EMBL/GenBank/DDBJ whole genome shotgun (WGS) entry which is preliminary data.</text>
</comment>
<organism evidence="3 4">
    <name type="scientific">Rehmannia glutinosa</name>
    <name type="common">Chinese foxglove</name>
    <dbReference type="NCBI Taxonomy" id="99300"/>
    <lineage>
        <taxon>Eukaryota</taxon>
        <taxon>Viridiplantae</taxon>
        <taxon>Streptophyta</taxon>
        <taxon>Embryophyta</taxon>
        <taxon>Tracheophyta</taxon>
        <taxon>Spermatophyta</taxon>
        <taxon>Magnoliopsida</taxon>
        <taxon>eudicotyledons</taxon>
        <taxon>Gunneridae</taxon>
        <taxon>Pentapetalae</taxon>
        <taxon>asterids</taxon>
        <taxon>lamiids</taxon>
        <taxon>Lamiales</taxon>
        <taxon>Orobanchaceae</taxon>
        <taxon>Rehmannieae</taxon>
        <taxon>Rehmannia</taxon>
    </lineage>
</organism>
<evidence type="ECO:0000313" key="4">
    <source>
        <dbReference type="Proteomes" id="UP001318860"/>
    </source>
</evidence>
<accession>A0ABR0TYQ9</accession>
<dbReference type="Proteomes" id="UP001318860">
    <property type="component" value="Unassembled WGS sequence"/>
</dbReference>
<feature type="compositionally biased region" description="Basic and acidic residues" evidence="1">
    <location>
        <begin position="111"/>
        <end position="143"/>
    </location>
</feature>
<keyword evidence="2" id="KW-0812">Transmembrane</keyword>
<evidence type="ECO:0000256" key="1">
    <source>
        <dbReference type="SAM" id="MobiDB-lite"/>
    </source>
</evidence>
<keyword evidence="4" id="KW-1185">Reference proteome</keyword>
<feature type="transmembrane region" description="Helical" evidence="2">
    <location>
        <begin position="243"/>
        <end position="262"/>
    </location>
</feature>
<evidence type="ECO:0000256" key="2">
    <source>
        <dbReference type="SAM" id="Phobius"/>
    </source>
</evidence>
<keyword evidence="2" id="KW-0472">Membrane</keyword>
<proteinExistence type="predicted"/>
<gene>
    <name evidence="3" type="ORF">DH2020_007654</name>
</gene>
<dbReference type="EMBL" id="JABTTQ020003506">
    <property type="protein sequence ID" value="KAK6115385.1"/>
    <property type="molecule type" value="Genomic_DNA"/>
</dbReference>
<evidence type="ECO:0000313" key="3">
    <source>
        <dbReference type="EMBL" id="KAK6115385.1"/>
    </source>
</evidence>
<feature type="region of interest" description="Disordered" evidence="1">
    <location>
        <begin position="99"/>
        <end position="152"/>
    </location>
</feature>
<name>A0ABR0TYQ9_REHGL</name>
<protein>
    <submittedName>
        <fullName evidence="3">Uncharacterized protein</fullName>
    </submittedName>
</protein>